<feature type="region of interest" description="Disordered" evidence="1">
    <location>
        <begin position="83"/>
        <end position="148"/>
    </location>
</feature>
<gene>
    <name evidence="3" type="ORF">HaLaN_00424</name>
</gene>
<evidence type="ECO:0000313" key="4">
    <source>
        <dbReference type="Proteomes" id="UP000485058"/>
    </source>
</evidence>
<name>A0A699YFS9_HAELA</name>
<dbReference type="GO" id="GO:0009507">
    <property type="term" value="C:chloroplast"/>
    <property type="evidence" value="ECO:0007669"/>
    <property type="project" value="GOC"/>
</dbReference>
<proteinExistence type="predicted"/>
<dbReference type="PANTHER" id="PTHR21228">
    <property type="entry name" value="FAST LEU-RICH DOMAIN-CONTAINING"/>
    <property type="match status" value="1"/>
</dbReference>
<evidence type="ECO:0000256" key="1">
    <source>
        <dbReference type="SAM" id="MobiDB-lite"/>
    </source>
</evidence>
<comment type="caution">
    <text evidence="3">The sequence shown here is derived from an EMBL/GenBank/DDBJ whole genome shotgun (WGS) entry which is preliminary data.</text>
</comment>
<dbReference type="GO" id="GO:0035770">
    <property type="term" value="C:ribonucleoprotein granule"/>
    <property type="evidence" value="ECO:0007669"/>
    <property type="project" value="TreeGrafter"/>
</dbReference>
<dbReference type="GO" id="GO:0003723">
    <property type="term" value="F:RNA binding"/>
    <property type="evidence" value="ECO:0007669"/>
    <property type="project" value="TreeGrafter"/>
</dbReference>
<organism evidence="3 4">
    <name type="scientific">Haematococcus lacustris</name>
    <name type="common">Green alga</name>
    <name type="synonym">Haematococcus pluvialis</name>
    <dbReference type="NCBI Taxonomy" id="44745"/>
    <lineage>
        <taxon>Eukaryota</taxon>
        <taxon>Viridiplantae</taxon>
        <taxon>Chlorophyta</taxon>
        <taxon>core chlorophytes</taxon>
        <taxon>Chlorophyceae</taxon>
        <taxon>CS clade</taxon>
        <taxon>Chlamydomonadales</taxon>
        <taxon>Haematococcaceae</taxon>
        <taxon>Haematococcus</taxon>
    </lineage>
</organism>
<dbReference type="InterPro" id="IPR013584">
    <property type="entry name" value="RAP"/>
</dbReference>
<dbReference type="PANTHER" id="PTHR21228:SF40">
    <property type="entry name" value="LD45607P"/>
    <property type="match status" value="1"/>
</dbReference>
<dbReference type="EMBL" id="BLLF01000012">
    <property type="protein sequence ID" value="GFH05886.1"/>
    <property type="molecule type" value="Genomic_DNA"/>
</dbReference>
<sequence>GGHPAGPCCLCCDRCLQSCRAGTASPKDLTCLLWAFAMLDHAPLGLLGLLASAWAPGPDGDLHSFSITELTSTAWALAVMKQLGGGAPPQPQQPQRPQHTPQPPAQPHEHDWQQHLKTEAQQQQQQQQQDPEPLQRQQLRQEGQPEELEAALQEGHTQLHGLEAVGPLPPGPGARVWAALCSRAAQVSSAGDVPLTQVWQCALSLWLDHGLDTQSDRTFGRPASERTAAAIAAACQHLGTLDAAAEDEVQQMLTEAAGAYRRGSAALKVASSAGAHSGYQRQVANTFMRLGLMHMIEDCSSGYAVDIGLPQLRVAVEVDGPSHFCLTHTPRNAASRLTLTGPTAMKRRHLQKLGWATVSIRWKEWDLLTSPAAQEQLVQRRLRAALEG</sequence>
<evidence type="ECO:0000313" key="3">
    <source>
        <dbReference type="EMBL" id="GFH05886.1"/>
    </source>
</evidence>
<dbReference type="PROSITE" id="PS51286">
    <property type="entry name" value="RAP"/>
    <property type="match status" value="1"/>
</dbReference>
<reference evidence="3 4" key="1">
    <citation type="submission" date="2020-02" db="EMBL/GenBank/DDBJ databases">
        <title>Draft genome sequence of Haematococcus lacustris strain NIES-144.</title>
        <authorList>
            <person name="Morimoto D."/>
            <person name="Nakagawa S."/>
            <person name="Yoshida T."/>
            <person name="Sawayama S."/>
        </authorList>
    </citation>
    <scope>NUCLEOTIDE SEQUENCE [LARGE SCALE GENOMIC DNA]</scope>
    <source>
        <strain evidence="3 4">NIES-144</strain>
    </source>
</reference>
<feature type="compositionally biased region" description="Basic and acidic residues" evidence="1">
    <location>
        <begin position="107"/>
        <end position="118"/>
    </location>
</feature>
<dbReference type="SMART" id="SM00952">
    <property type="entry name" value="RAP"/>
    <property type="match status" value="1"/>
</dbReference>
<dbReference type="InterPro" id="IPR050870">
    <property type="entry name" value="FAST_kinase"/>
</dbReference>
<dbReference type="GO" id="GO:0044528">
    <property type="term" value="P:regulation of mitochondrial mRNA stability"/>
    <property type="evidence" value="ECO:0007669"/>
    <property type="project" value="TreeGrafter"/>
</dbReference>
<evidence type="ECO:0000259" key="2">
    <source>
        <dbReference type="PROSITE" id="PS51286"/>
    </source>
</evidence>
<dbReference type="AlphaFoldDB" id="A0A699YFS9"/>
<feature type="non-terminal residue" evidence="3">
    <location>
        <position position="1"/>
    </location>
</feature>
<protein>
    <submittedName>
        <fullName evidence="3">RAP domain-containing protein</fullName>
    </submittedName>
</protein>
<feature type="compositionally biased region" description="Low complexity" evidence="1">
    <location>
        <begin position="121"/>
        <end position="142"/>
    </location>
</feature>
<dbReference type="GO" id="GO:0000963">
    <property type="term" value="P:mitochondrial RNA processing"/>
    <property type="evidence" value="ECO:0007669"/>
    <property type="project" value="TreeGrafter"/>
</dbReference>
<feature type="non-terminal residue" evidence="3">
    <location>
        <position position="388"/>
    </location>
</feature>
<dbReference type="Pfam" id="PF08373">
    <property type="entry name" value="RAP"/>
    <property type="match status" value="1"/>
</dbReference>
<keyword evidence="4" id="KW-1185">Reference proteome</keyword>
<feature type="compositionally biased region" description="Pro residues" evidence="1">
    <location>
        <begin position="88"/>
        <end position="106"/>
    </location>
</feature>
<dbReference type="GO" id="GO:0005759">
    <property type="term" value="C:mitochondrial matrix"/>
    <property type="evidence" value="ECO:0007669"/>
    <property type="project" value="TreeGrafter"/>
</dbReference>
<feature type="domain" description="RAP" evidence="2">
    <location>
        <begin position="314"/>
        <end position="380"/>
    </location>
</feature>
<accession>A0A699YFS9</accession>
<dbReference type="GO" id="GO:1901259">
    <property type="term" value="P:chloroplast rRNA processing"/>
    <property type="evidence" value="ECO:0007669"/>
    <property type="project" value="TreeGrafter"/>
</dbReference>
<dbReference type="Proteomes" id="UP000485058">
    <property type="component" value="Unassembled WGS sequence"/>
</dbReference>